<protein>
    <submittedName>
        <fullName evidence="1">Uncharacterized protein</fullName>
    </submittedName>
</protein>
<keyword evidence="2" id="KW-1185">Reference proteome</keyword>
<comment type="caution">
    <text evidence="1">The sequence shown here is derived from an EMBL/GenBank/DDBJ whole genome shotgun (WGS) entry which is preliminary data.</text>
</comment>
<gene>
    <name evidence="1" type="ORF">MRB53_008971</name>
</gene>
<organism evidence="1 2">
    <name type="scientific">Persea americana</name>
    <name type="common">Avocado</name>
    <dbReference type="NCBI Taxonomy" id="3435"/>
    <lineage>
        <taxon>Eukaryota</taxon>
        <taxon>Viridiplantae</taxon>
        <taxon>Streptophyta</taxon>
        <taxon>Embryophyta</taxon>
        <taxon>Tracheophyta</taxon>
        <taxon>Spermatophyta</taxon>
        <taxon>Magnoliopsida</taxon>
        <taxon>Magnoliidae</taxon>
        <taxon>Laurales</taxon>
        <taxon>Lauraceae</taxon>
        <taxon>Persea</taxon>
    </lineage>
</organism>
<proteinExistence type="predicted"/>
<evidence type="ECO:0000313" key="2">
    <source>
        <dbReference type="Proteomes" id="UP001234297"/>
    </source>
</evidence>
<sequence length="1311" mass="147513">MTTEKSESSSSSPVFHIQLENSGFNAGITLTESNYDVWSQILEMQIAEREKLEYIIGNTPQPKETDVSYVKWYAENQKVKRWLLTSMAPEIMKRYLRLRTAREIWNALAKAFYDGSDESQIFALNQRAFFTKQVGRSLPTYYGDLVEIFQELDHQFDQLRGEILRKDPVLDFEDTYAYVRRDAIRRTVLNGEFDQSESSAMVARRSNPKQWRTNPKQERPSGSPNLITDQTRSSGSQNRSYEIGAARPERICTHCGENGHTKARCYELIGFPEWWDPAKAPRKRNSKSNHHASVAVAEPSNTTPKEASSLIATSGTLGKALNTSASNSSSTWIIDSGATDHMTFDVNHIHSMKPSEQPVVSTANGTPSSVIGEGSITLTKDLNLNSVLVVPSLHYNLLSVAQKGYRCYHPPSRKEYVTLDVVFHEEEMYYSAPESPLQGESRNELESLDELETLNYSFVTSDSTNGDNLDNSGEGINEASGHILDDGNSLDQIEEDLPPPVPASPCQSVLLNQLLSQSDSIPKSQVHSESSIPESQVNSEPHIKMLPNRVTRGKPRVNYEPVLDSKPRYPMIIWPGGSTTLPKGWELPTNGKKPRIGVPVKDGFSEFVTVERNLQTNTMSVTGFCIDVFNAVVDALPYALPYEFIPFENAHGTSAGTYNDLIYQVYLQKINGVVGDTTIIANRSLYVDFTLPYTESGVSMIVPIKGDQRKNAWIFLKPLSRNLWLTTWAAFVITGIVVWLLEHRVNKEFRGPRSQQFGISFWYSFSSLAFAHKERLVSNLSRFVVIIWVFVVLIITSSYTANLTSMLTVQKLQPTVTDVKDLIQNGDYVGYQQGSFVLGLLKRLNFDDSKIKEYNTTDEYAAIFDEIPYIRLFLANRCDQYTMVGPTYKTDGFGFTPSYSASQRTRAFKNPDSCLLLLKSQNPLIHVFYFYIYDEAKVSQVASHCVIGQLLCLKMIMKNPTKFSFSLILLYSLGLLTAGCCLAGAQNKSLSSSRTVFDVGVVLDLRTSFGKMGESCISMALADFYTAHTNYTTQLKLHWRDSNQDNVDTASMAFEWREVVQVCQDNPNGNGITPYLTDALQEVEARVPYRSVISHLMTDDQIAQELYKMETMQTGVFIVHLSPSLSSRLFLKANEIGMMREGHVWIITYGLANHLDSTNSSVIQSMQGVLGVKPYFPKSKELDNFTVRWKREFFNENPNLDRVELNIFGLWAYDTVWALAKAVEKVQKTRLGVSAMGPKLRDVILKTNFNGLSGQFNLNNGQLESSAFEIVNVIRKGDRVVGFWTPIQGLNKKLNANKKTYSTSKVDLNPN</sequence>
<dbReference type="EMBL" id="CM056811">
    <property type="protein sequence ID" value="KAJ8634704.1"/>
    <property type="molecule type" value="Genomic_DNA"/>
</dbReference>
<dbReference type="Proteomes" id="UP001234297">
    <property type="component" value="Chromosome 3"/>
</dbReference>
<accession>A0ACC2LMN6</accession>
<evidence type="ECO:0000313" key="1">
    <source>
        <dbReference type="EMBL" id="KAJ8634704.1"/>
    </source>
</evidence>
<reference evidence="1 2" key="1">
    <citation type="journal article" date="2022" name="Hortic Res">
        <title>A haplotype resolved chromosomal level avocado genome allows analysis of novel avocado genes.</title>
        <authorList>
            <person name="Nath O."/>
            <person name="Fletcher S.J."/>
            <person name="Hayward A."/>
            <person name="Shaw L.M."/>
            <person name="Masouleh A.K."/>
            <person name="Furtado A."/>
            <person name="Henry R.J."/>
            <person name="Mitter N."/>
        </authorList>
    </citation>
    <scope>NUCLEOTIDE SEQUENCE [LARGE SCALE GENOMIC DNA]</scope>
    <source>
        <strain evidence="2">cv. Hass</strain>
    </source>
</reference>
<name>A0ACC2LMN6_PERAE</name>